<dbReference type="Gene3D" id="3.30.1200.10">
    <property type="entry name" value="YggU-like"/>
    <property type="match status" value="1"/>
</dbReference>
<keyword evidence="4" id="KW-1185">Reference proteome</keyword>
<dbReference type="HAMAP" id="MF_00634">
    <property type="entry name" value="UPF0235"/>
    <property type="match status" value="1"/>
</dbReference>
<dbReference type="EMBL" id="CP112932">
    <property type="protein sequence ID" value="WPY01398.1"/>
    <property type="molecule type" value="Genomic_DNA"/>
</dbReference>
<protein>
    <recommendedName>
        <fullName evidence="2">UPF0235 protein Trichorick_01309</fullName>
    </recommendedName>
</protein>
<comment type="similarity">
    <text evidence="1 2">Belongs to the UPF0235 family.</text>
</comment>
<name>A0ABZ0UTN0_9RICK</name>
<dbReference type="PANTHER" id="PTHR13420:SF7">
    <property type="entry name" value="UPF0235 PROTEIN C15ORF40"/>
    <property type="match status" value="1"/>
</dbReference>
<dbReference type="SMART" id="SM01152">
    <property type="entry name" value="DUF167"/>
    <property type="match status" value="1"/>
</dbReference>
<evidence type="ECO:0000313" key="4">
    <source>
        <dbReference type="Proteomes" id="UP001326613"/>
    </source>
</evidence>
<dbReference type="NCBIfam" id="TIGR00251">
    <property type="entry name" value="DUF167 family protein"/>
    <property type="match status" value="1"/>
</dbReference>
<dbReference type="NCBIfam" id="NF002419">
    <property type="entry name" value="PRK01530.1"/>
    <property type="match status" value="1"/>
</dbReference>
<evidence type="ECO:0000313" key="3">
    <source>
        <dbReference type="EMBL" id="WPY01398.1"/>
    </source>
</evidence>
<dbReference type="InterPro" id="IPR036591">
    <property type="entry name" value="YggU-like_sf"/>
</dbReference>
<accession>A0ABZ0UTN0</accession>
<dbReference type="InterPro" id="IPR003746">
    <property type="entry name" value="DUF167"/>
</dbReference>
<evidence type="ECO:0000256" key="2">
    <source>
        <dbReference type="HAMAP-Rule" id="MF_00634"/>
    </source>
</evidence>
<reference evidence="3 4" key="1">
    <citation type="submission" date="2022-10" db="EMBL/GenBank/DDBJ databases">
        <title>Host association and intracellularity evolved multiple times independently in the Rickettsiales.</title>
        <authorList>
            <person name="Castelli M."/>
            <person name="Nardi T."/>
            <person name="Gammuto L."/>
            <person name="Bellinzona G."/>
            <person name="Sabaneyeva E."/>
            <person name="Potekhin A."/>
            <person name="Serra V."/>
            <person name="Petroni G."/>
            <person name="Sassera D."/>
        </authorList>
    </citation>
    <scope>NUCLEOTIDE SEQUENCE [LARGE SCALE GENOMIC DNA]</scope>
    <source>
        <strain evidence="3 4">Kr 154-4</strain>
    </source>
</reference>
<dbReference type="Proteomes" id="UP001326613">
    <property type="component" value="Chromosome"/>
</dbReference>
<dbReference type="SUPFAM" id="SSF69786">
    <property type="entry name" value="YggU-like"/>
    <property type="match status" value="1"/>
</dbReference>
<evidence type="ECO:0000256" key="1">
    <source>
        <dbReference type="ARBA" id="ARBA00010364"/>
    </source>
</evidence>
<proteinExistence type="inferred from homology"/>
<sequence>MTKLLIGLKVKASAKSNAIGNYIEINGKNYLQLSIQAVPEDGKANKEIVNFLASEWKIAKINLEIIRGSTSNFKILAIKNIAPDYLNLILKHYMK</sequence>
<organism evidence="3 4">
    <name type="scientific">Candidatus Trichorickettsia mobilis</name>
    <dbReference type="NCBI Taxonomy" id="1346319"/>
    <lineage>
        <taxon>Bacteria</taxon>
        <taxon>Pseudomonadati</taxon>
        <taxon>Pseudomonadota</taxon>
        <taxon>Alphaproteobacteria</taxon>
        <taxon>Rickettsiales</taxon>
        <taxon>Rickettsiaceae</taxon>
        <taxon>Rickettsieae</taxon>
        <taxon>Candidatus Trichorickettsia</taxon>
    </lineage>
</organism>
<dbReference type="PANTHER" id="PTHR13420">
    <property type="entry name" value="UPF0235 PROTEIN C15ORF40"/>
    <property type="match status" value="1"/>
</dbReference>
<gene>
    <name evidence="3" type="ORF">Trichorick_01309</name>
</gene>
<dbReference type="Pfam" id="PF02594">
    <property type="entry name" value="DUF167"/>
    <property type="match status" value="1"/>
</dbReference>
<dbReference type="RefSeq" id="WP_323738172.1">
    <property type="nucleotide sequence ID" value="NZ_CP112932.1"/>
</dbReference>